<dbReference type="InterPro" id="IPR050576">
    <property type="entry name" value="Cilia_flagella_integrity"/>
</dbReference>
<reference evidence="5" key="1">
    <citation type="submission" date="2025-08" db="UniProtKB">
        <authorList>
            <consortium name="Ensembl"/>
        </authorList>
    </citation>
    <scope>IDENTIFICATION</scope>
</reference>
<dbReference type="FunFam" id="3.80.10.10:FF:000314">
    <property type="entry name" value="centriolin isoform X4"/>
    <property type="match status" value="1"/>
</dbReference>
<evidence type="ECO:0000256" key="2">
    <source>
        <dbReference type="ARBA" id="ARBA00022737"/>
    </source>
</evidence>
<dbReference type="PANTHER" id="PTHR45973">
    <property type="entry name" value="PROTEIN PHOSPHATASE 1 REGULATORY SUBUNIT SDS22-RELATED"/>
    <property type="match status" value="1"/>
</dbReference>
<keyword evidence="2" id="KW-0677">Repeat</keyword>
<feature type="region of interest" description="Disordered" evidence="4">
    <location>
        <begin position="1"/>
        <end position="68"/>
    </location>
</feature>
<dbReference type="PANTHER" id="PTHR45973:SF36">
    <property type="entry name" value="CENTRIOLIN"/>
    <property type="match status" value="1"/>
</dbReference>
<dbReference type="PROSITE" id="PS51450">
    <property type="entry name" value="LRR"/>
    <property type="match status" value="4"/>
</dbReference>
<sequence>MRKSLLRRTSSRKRRISPSRTPSPMSTISPGSRSPSPLSRPGTPSPYRARGQRYPPLDVSEDNDDGINPGVRYITESLIKKITKQESLAHVTSLNLSLAKDGGKKFKFIENLEKCDKLEVLNLGNNQIEKIEKLDKQLKLRELNLSYNKISKIEGLEHLHNLQKLNLAGNEIEHIPVWIGKKLRSLRILHLRQNKISSLHDVAKLKPLKDLTSLSLADNPVVNLPHYRLFTIFHLRSLETLEGQPVANHDRQEALERFDLEELEKLERDFEKSIKEMEDLRNKQSKLQEQLHHQDELNKSLKQKALQQKQSYGELERDLDTKNELLKQKTMELTRACQKQYELEQELAFYKIDAKFEPLSYFPPEDVELDDAPGESPYIGKARYKRNMYAKEGYIADNAQQMQIGKIEPDDEQDKKQQLKLKLHQTLDLQLQDREKKIQAGNILTFGGFNLTQPVPAF</sequence>
<feature type="coiled-coil region" evidence="3">
    <location>
        <begin position="260"/>
        <end position="332"/>
    </location>
</feature>
<dbReference type="Gene3D" id="3.80.10.10">
    <property type="entry name" value="Ribonuclease Inhibitor"/>
    <property type="match status" value="2"/>
</dbReference>
<dbReference type="SUPFAM" id="SSF52075">
    <property type="entry name" value="Outer arm dynein light chain 1"/>
    <property type="match status" value="1"/>
</dbReference>
<dbReference type="SMART" id="SM00365">
    <property type="entry name" value="LRR_SD22"/>
    <property type="match status" value="4"/>
</dbReference>
<evidence type="ECO:0000256" key="4">
    <source>
        <dbReference type="SAM" id="MobiDB-lite"/>
    </source>
</evidence>
<dbReference type="InterPro" id="IPR003591">
    <property type="entry name" value="Leu-rich_rpt_typical-subtyp"/>
</dbReference>
<evidence type="ECO:0008006" key="7">
    <source>
        <dbReference type="Google" id="ProtNLM"/>
    </source>
</evidence>
<evidence type="ECO:0000313" key="6">
    <source>
        <dbReference type="Proteomes" id="UP000694392"/>
    </source>
</evidence>
<keyword evidence="3" id="KW-0175">Coiled coil</keyword>
<organism evidence="5 6">
    <name type="scientific">Sphenodon punctatus</name>
    <name type="common">Tuatara</name>
    <name type="synonym">Hatteria punctata</name>
    <dbReference type="NCBI Taxonomy" id="8508"/>
    <lineage>
        <taxon>Eukaryota</taxon>
        <taxon>Metazoa</taxon>
        <taxon>Chordata</taxon>
        <taxon>Craniata</taxon>
        <taxon>Vertebrata</taxon>
        <taxon>Euteleostomi</taxon>
        <taxon>Lepidosauria</taxon>
        <taxon>Sphenodontia</taxon>
        <taxon>Sphenodontidae</taxon>
        <taxon>Sphenodon</taxon>
    </lineage>
</organism>
<name>A0A8D0HHR8_SPHPU</name>
<reference evidence="5" key="2">
    <citation type="submission" date="2025-09" db="UniProtKB">
        <authorList>
            <consortium name="Ensembl"/>
        </authorList>
    </citation>
    <scope>IDENTIFICATION</scope>
</reference>
<dbReference type="SMART" id="SM00369">
    <property type="entry name" value="LRR_TYP"/>
    <property type="match status" value="4"/>
</dbReference>
<keyword evidence="6" id="KW-1185">Reference proteome</keyword>
<dbReference type="Pfam" id="PF14580">
    <property type="entry name" value="LRR_9"/>
    <property type="match status" value="1"/>
</dbReference>
<proteinExistence type="predicted"/>
<dbReference type="Ensembl" id="ENSSPUT00000026163.1">
    <property type="protein sequence ID" value="ENSSPUP00000024517.1"/>
    <property type="gene ID" value="ENSSPUG00000018780.1"/>
</dbReference>
<accession>A0A8D0HHR8</accession>
<keyword evidence="1" id="KW-0433">Leucine-rich repeat</keyword>
<dbReference type="GeneTree" id="ENSGT00940000155434"/>
<evidence type="ECO:0000256" key="3">
    <source>
        <dbReference type="SAM" id="Coils"/>
    </source>
</evidence>
<protein>
    <recommendedName>
        <fullName evidence="7">Centriolin</fullName>
    </recommendedName>
</protein>
<dbReference type="InterPro" id="IPR001611">
    <property type="entry name" value="Leu-rich_rpt"/>
</dbReference>
<dbReference type="AlphaFoldDB" id="A0A8D0HHR8"/>
<feature type="compositionally biased region" description="Basic residues" evidence="4">
    <location>
        <begin position="1"/>
        <end position="17"/>
    </location>
</feature>
<evidence type="ECO:0000256" key="1">
    <source>
        <dbReference type="ARBA" id="ARBA00022614"/>
    </source>
</evidence>
<dbReference type="InterPro" id="IPR032675">
    <property type="entry name" value="LRR_dom_sf"/>
</dbReference>
<dbReference type="OMA" id="FVVFHLR"/>
<feature type="compositionally biased region" description="Low complexity" evidence="4">
    <location>
        <begin position="18"/>
        <end position="46"/>
    </location>
</feature>
<dbReference type="Proteomes" id="UP000694392">
    <property type="component" value="Unplaced"/>
</dbReference>
<evidence type="ECO:0000313" key="5">
    <source>
        <dbReference type="Ensembl" id="ENSSPUP00000024517.1"/>
    </source>
</evidence>